<evidence type="ECO:0000256" key="1">
    <source>
        <dbReference type="ARBA" id="ARBA00023125"/>
    </source>
</evidence>
<evidence type="ECO:0000259" key="2">
    <source>
        <dbReference type="PROSITE" id="PS50943"/>
    </source>
</evidence>
<name>A0A242JWL2_9ENTE</name>
<protein>
    <recommendedName>
        <fullName evidence="2">HTH cro/C1-type domain-containing protein</fullName>
    </recommendedName>
</protein>
<dbReference type="Proteomes" id="UP000194933">
    <property type="component" value="Unassembled WGS sequence"/>
</dbReference>
<dbReference type="Gene3D" id="1.10.260.40">
    <property type="entry name" value="lambda repressor-like DNA-binding domains"/>
    <property type="match status" value="1"/>
</dbReference>
<dbReference type="STRING" id="1987383.A5844_002379"/>
<comment type="caution">
    <text evidence="3">The sequence shown here is derived from an EMBL/GenBank/DDBJ whole genome shotgun (WGS) entry which is preliminary data.</text>
</comment>
<dbReference type="GO" id="GO:0003677">
    <property type="term" value="F:DNA binding"/>
    <property type="evidence" value="ECO:0007669"/>
    <property type="project" value="UniProtKB-KW"/>
</dbReference>
<dbReference type="EMBL" id="NGMO01000004">
    <property type="protein sequence ID" value="OTP09600.1"/>
    <property type="molecule type" value="Genomic_DNA"/>
</dbReference>
<dbReference type="InterPro" id="IPR010982">
    <property type="entry name" value="Lambda_DNA-bd_dom_sf"/>
</dbReference>
<proteinExistence type="predicted"/>
<feature type="domain" description="HTH cro/C1-type" evidence="2">
    <location>
        <begin position="9"/>
        <end position="51"/>
    </location>
</feature>
<organism evidence="3 4">
    <name type="scientific">Candidatus Enterococcus wittei</name>
    <dbReference type="NCBI Taxonomy" id="1987383"/>
    <lineage>
        <taxon>Bacteria</taxon>
        <taxon>Bacillati</taxon>
        <taxon>Bacillota</taxon>
        <taxon>Bacilli</taxon>
        <taxon>Lactobacillales</taxon>
        <taxon>Enterococcaceae</taxon>
        <taxon>Enterococcus</taxon>
    </lineage>
</organism>
<dbReference type="SMART" id="SM00530">
    <property type="entry name" value="HTH_XRE"/>
    <property type="match status" value="1"/>
</dbReference>
<dbReference type="Pfam" id="PF01381">
    <property type="entry name" value="HTH_3"/>
    <property type="match status" value="1"/>
</dbReference>
<dbReference type="PANTHER" id="PTHR46558">
    <property type="entry name" value="TRACRIPTIONAL REGULATORY PROTEIN-RELATED-RELATED"/>
    <property type="match status" value="1"/>
</dbReference>
<sequence length="51" mass="5952">MIENFGNNVARLRKEHGYSQEELAQKIGLKKQSISNIERGVRYPTFETLEK</sequence>
<keyword evidence="1" id="KW-0238">DNA-binding</keyword>
<dbReference type="AlphaFoldDB" id="A0A242JWL2"/>
<reference evidence="3 4" key="1">
    <citation type="submission" date="2017-05" db="EMBL/GenBank/DDBJ databases">
        <title>The Genome Sequence of Enterococcus sp. 10A9_DIV0425.</title>
        <authorList>
            <consortium name="The Broad Institute Genomics Platform"/>
            <consortium name="The Broad Institute Genomic Center for Infectious Diseases"/>
            <person name="Earl A."/>
            <person name="Manson A."/>
            <person name="Schwartman J."/>
            <person name="Gilmore M."/>
            <person name="Abouelleil A."/>
            <person name="Cao P."/>
            <person name="Chapman S."/>
            <person name="Cusick C."/>
            <person name="Shea T."/>
            <person name="Young S."/>
            <person name="Neafsey D."/>
            <person name="Nusbaum C."/>
            <person name="Birren B."/>
        </authorList>
    </citation>
    <scope>NUCLEOTIDE SEQUENCE [LARGE SCALE GENOMIC DNA]</scope>
    <source>
        <strain evidence="3 4">10A9_DIV0425</strain>
    </source>
</reference>
<feature type="non-terminal residue" evidence="3">
    <location>
        <position position="51"/>
    </location>
</feature>
<dbReference type="SUPFAM" id="SSF47413">
    <property type="entry name" value="lambda repressor-like DNA-binding domains"/>
    <property type="match status" value="1"/>
</dbReference>
<dbReference type="PROSITE" id="PS50943">
    <property type="entry name" value="HTH_CROC1"/>
    <property type="match status" value="1"/>
</dbReference>
<evidence type="ECO:0000313" key="4">
    <source>
        <dbReference type="Proteomes" id="UP000194933"/>
    </source>
</evidence>
<accession>A0A242JWL2</accession>
<evidence type="ECO:0000313" key="3">
    <source>
        <dbReference type="EMBL" id="OTP09600.1"/>
    </source>
</evidence>
<dbReference type="CDD" id="cd00093">
    <property type="entry name" value="HTH_XRE"/>
    <property type="match status" value="1"/>
</dbReference>
<gene>
    <name evidence="3" type="ORF">A5844_002379</name>
</gene>
<dbReference type="PANTHER" id="PTHR46558:SF4">
    <property type="entry name" value="DNA-BIDING PHAGE PROTEIN"/>
    <property type="match status" value="1"/>
</dbReference>
<dbReference type="RefSeq" id="WP_143353724.1">
    <property type="nucleotide sequence ID" value="NZ_NGMO01000004.1"/>
</dbReference>
<keyword evidence="4" id="KW-1185">Reference proteome</keyword>
<dbReference type="InterPro" id="IPR001387">
    <property type="entry name" value="Cro/C1-type_HTH"/>
</dbReference>